<feature type="domain" description="DUF6729" evidence="1">
    <location>
        <begin position="5"/>
        <end position="164"/>
    </location>
</feature>
<feature type="non-terminal residue" evidence="2">
    <location>
        <position position="1"/>
    </location>
</feature>
<keyword evidence="3" id="KW-1185">Reference proteome</keyword>
<evidence type="ECO:0000259" key="1">
    <source>
        <dbReference type="Pfam" id="PF20499"/>
    </source>
</evidence>
<accession>A0A8H7S2M0</accession>
<name>A0A8H7S2M0_9FUNG</name>
<dbReference type="PANTHER" id="PTHR24401">
    <property type="entry name" value="SI:CH211-243P7.3-RELATED"/>
    <property type="match status" value="1"/>
</dbReference>
<dbReference type="AlphaFoldDB" id="A0A8H7S2M0"/>
<evidence type="ECO:0000313" key="2">
    <source>
        <dbReference type="EMBL" id="KAG2220366.1"/>
    </source>
</evidence>
<dbReference type="PANTHER" id="PTHR24401:SF29">
    <property type="entry name" value="SI:CH211-243P7.3-RELATED"/>
    <property type="match status" value="1"/>
</dbReference>
<sequence length="219" mass="25553">MLYLPKVFLWLPHPLINYKLKCQERNCTSHLTINGYPKNPPARRVVDLKRNFYVMSMTYICTNKHCKKTLSAHNKGIIRQLPLYLQQEFPAYFTHRTGISKDVGDVFRLCVQNALGPKRFQKVLQELQRLTHARPEFQYFNYTNSRRTSPTLEEIISPPTFQTFSSYVDKDGYAGYIPSGQYLRIIYTVIINEICHLIDKQMMVLGGRVLKGDHTTAKM</sequence>
<dbReference type="EMBL" id="JAEPRB010000143">
    <property type="protein sequence ID" value="KAG2220366.1"/>
    <property type="molecule type" value="Genomic_DNA"/>
</dbReference>
<protein>
    <recommendedName>
        <fullName evidence="1">DUF6729 domain-containing protein</fullName>
    </recommendedName>
</protein>
<gene>
    <name evidence="2" type="ORF">INT45_010752</name>
</gene>
<dbReference type="InterPro" id="IPR046616">
    <property type="entry name" value="DUF6729"/>
</dbReference>
<dbReference type="Proteomes" id="UP000646827">
    <property type="component" value="Unassembled WGS sequence"/>
</dbReference>
<dbReference type="Pfam" id="PF20499">
    <property type="entry name" value="DUF6729"/>
    <property type="match status" value="1"/>
</dbReference>
<organism evidence="2 3">
    <name type="scientific">Circinella minor</name>
    <dbReference type="NCBI Taxonomy" id="1195481"/>
    <lineage>
        <taxon>Eukaryota</taxon>
        <taxon>Fungi</taxon>
        <taxon>Fungi incertae sedis</taxon>
        <taxon>Mucoromycota</taxon>
        <taxon>Mucoromycotina</taxon>
        <taxon>Mucoromycetes</taxon>
        <taxon>Mucorales</taxon>
        <taxon>Lichtheimiaceae</taxon>
        <taxon>Circinella</taxon>
    </lineage>
</organism>
<proteinExistence type="predicted"/>
<evidence type="ECO:0000313" key="3">
    <source>
        <dbReference type="Proteomes" id="UP000646827"/>
    </source>
</evidence>
<dbReference type="OrthoDB" id="1920326at2759"/>
<reference evidence="2 3" key="1">
    <citation type="submission" date="2020-12" db="EMBL/GenBank/DDBJ databases">
        <title>Metabolic potential, ecology and presence of endohyphal bacteria is reflected in genomic diversity of Mucoromycotina.</title>
        <authorList>
            <person name="Muszewska A."/>
            <person name="Okrasinska A."/>
            <person name="Steczkiewicz K."/>
            <person name="Drgas O."/>
            <person name="Orlowska M."/>
            <person name="Perlinska-Lenart U."/>
            <person name="Aleksandrzak-Piekarczyk T."/>
            <person name="Szatraj K."/>
            <person name="Zielenkiewicz U."/>
            <person name="Pilsyk S."/>
            <person name="Malc E."/>
            <person name="Mieczkowski P."/>
            <person name="Kruszewska J.S."/>
            <person name="Biernat P."/>
            <person name="Pawlowska J."/>
        </authorList>
    </citation>
    <scope>NUCLEOTIDE SEQUENCE [LARGE SCALE GENOMIC DNA]</scope>
    <source>
        <strain evidence="2 3">CBS 142.35</strain>
    </source>
</reference>
<comment type="caution">
    <text evidence="2">The sequence shown here is derived from an EMBL/GenBank/DDBJ whole genome shotgun (WGS) entry which is preliminary data.</text>
</comment>